<dbReference type="GO" id="GO:0016301">
    <property type="term" value="F:kinase activity"/>
    <property type="evidence" value="ECO:0007669"/>
    <property type="project" value="UniProtKB-KW"/>
</dbReference>
<evidence type="ECO:0000259" key="10">
    <source>
        <dbReference type="SMART" id="SM00387"/>
    </source>
</evidence>
<evidence type="ECO:0000256" key="2">
    <source>
        <dbReference type="ARBA" id="ARBA00012438"/>
    </source>
</evidence>
<evidence type="ECO:0000256" key="1">
    <source>
        <dbReference type="ARBA" id="ARBA00000085"/>
    </source>
</evidence>
<evidence type="ECO:0000256" key="6">
    <source>
        <dbReference type="ARBA" id="ARBA00022777"/>
    </source>
</evidence>
<dbReference type="PANTHER" id="PTHR24421">
    <property type="entry name" value="NITRATE/NITRITE SENSOR PROTEIN NARX-RELATED"/>
    <property type="match status" value="1"/>
</dbReference>
<keyword evidence="4" id="KW-0808">Transferase</keyword>
<dbReference type="Gene3D" id="1.20.5.1930">
    <property type="match status" value="1"/>
</dbReference>
<dbReference type="Pfam" id="PF02518">
    <property type="entry name" value="HATPase_c"/>
    <property type="match status" value="1"/>
</dbReference>
<dbReference type="RefSeq" id="WP_345350882.1">
    <property type="nucleotide sequence ID" value="NZ_BAABHJ010000005.1"/>
</dbReference>
<comment type="catalytic activity">
    <reaction evidence="1">
        <text>ATP + protein L-histidine = ADP + protein N-phospho-L-histidine.</text>
        <dbReference type="EC" id="2.7.13.3"/>
    </reaction>
</comment>
<dbReference type="Proteomes" id="UP001500212">
    <property type="component" value="Unassembled WGS sequence"/>
</dbReference>
<dbReference type="Gene3D" id="3.30.565.10">
    <property type="entry name" value="Histidine kinase-like ATPase, C-terminal domain"/>
    <property type="match status" value="1"/>
</dbReference>
<name>A0ABP8TH30_9ACTN</name>
<dbReference type="InterPro" id="IPR003594">
    <property type="entry name" value="HATPase_dom"/>
</dbReference>
<keyword evidence="9" id="KW-1133">Transmembrane helix</keyword>
<keyword evidence="5" id="KW-0547">Nucleotide-binding</keyword>
<dbReference type="InterPro" id="IPR050482">
    <property type="entry name" value="Sensor_HK_TwoCompSys"/>
</dbReference>
<dbReference type="CDD" id="cd16917">
    <property type="entry name" value="HATPase_UhpB-NarQ-NarX-like"/>
    <property type="match status" value="1"/>
</dbReference>
<sequence length="384" mass="40528">MTVPEPKPWWDRVPVGARPYVADAGVAFLVLAVLYMPLLIPRPEQPGPFSPWAWVLMTGASLPLIFRRRFPILCLLAIYVSLIGYNTLDRAASEPVAWGMLVALYSIAWVGRRSQRTLAIVLVAVTSLISVKSPTTALIGLLTGTGALVLGTIAQRREQHLRDLAYRAGRLERDREAEAARAVATERARIARDMHDVLAHAVSLMIVQAEAGPVAVRRMPDRAEKAFDAIASAGRDAMTQLRRTLGILKEEQDTGVRAPQPTVAAIPSLVAQVEETGLAASYSVSGEPGRLTADAEVAAFRIVQEALTNTLKHAAATKVAVTLGWGDSLMITVRDDGTGAGTLGGSGNGLIGIRERATACGGTASASGGAGGFTVTATLPVVAS</sequence>
<keyword evidence="8" id="KW-0902">Two-component regulatory system</keyword>
<proteinExistence type="predicted"/>
<comment type="caution">
    <text evidence="11">The sequence shown here is derived from an EMBL/GenBank/DDBJ whole genome shotgun (WGS) entry which is preliminary data.</text>
</comment>
<dbReference type="SMART" id="SM00387">
    <property type="entry name" value="HATPase_c"/>
    <property type="match status" value="1"/>
</dbReference>
<dbReference type="EMBL" id="BAABHJ010000005">
    <property type="protein sequence ID" value="GAA4604839.1"/>
    <property type="molecule type" value="Genomic_DNA"/>
</dbReference>
<feature type="domain" description="Histidine kinase/HSP90-like ATPase" evidence="10">
    <location>
        <begin position="294"/>
        <end position="383"/>
    </location>
</feature>
<feature type="transmembrane region" description="Helical" evidence="9">
    <location>
        <begin position="20"/>
        <end position="40"/>
    </location>
</feature>
<keyword evidence="3" id="KW-0597">Phosphoprotein</keyword>
<protein>
    <recommendedName>
        <fullName evidence="2">histidine kinase</fullName>
        <ecNumber evidence="2">2.7.13.3</ecNumber>
    </recommendedName>
</protein>
<dbReference type="PANTHER" id="PTHR24421:SF10">
    <property type="entry name" value="NITRATE_NITRITE SENSOR PROTEIN NARQ"/>
    <property type="match status" value="1"/>
</dbReference>
<reference evidence="12" key="1">
    <citation type="journal article" date="2019" name="Int. J. Syst. Evol. Microbiol.">
        <title>The Global Catalogue of Microorganisms (GCM) 10K type strain sequencing project: providing services to taxonomists for standard genome sequencing and annotation.</title>
        <authorList>
            <consortium name="The Broad Institute Genomics Platform"/>
            <consortium name="The Broad Institute Genome Sequencing Center for Infectious Disease"/>
            <person name="Wu L."/>
            <person name="Ma J."/>
        </authorList>
    </citation>
    <scope>NUCLEOTIDE SEQUENCE [LARGE SCALE GENOMIC DNA]</scope>
    <source>
        <strain evidence="12">JCM 17938</strain>
    </source>
</reference>
<evidence type="ECO:0000256" key="9">
    <source>
        <dbReference type="SAM" id="Phobius"/>
    </source>
</evidence>
<gene>
    <name evidence="11" type="ORF">GCM10023195_16600</name>
</gene>
<organism evidence="11 12">
    <name type="scientific">Actinoallomurus liliacearum</name>
    <dbReference type="NCBI Taxonomy" id="1080073"/>
    <lineage>
        <taxon>Bacteria</taxon>
        <taxon>Bacillati</taxon>
        <taxon>Actinomycetota</taxon>
        <taxon>Actinomycetes</taxon>
        <taxon>Streptosporangiales</taxon>
        <taxon>Thermomonosporaceae</taxon>
        <taxon>Actinoallomurus</taxon>
    </lineage>
</organism>
<dbReference type="InterPro" id="IPR011712">
    <property type="entry name" value="Sig_transdc_His_kin_sub3_dim/P"/>
</dbReference>
<evidence type="ECO:0000256" key="8">
    <source>
        <dbReference type="ARBA" id="ARBA00023012"/>
    </source>
</evidence>
<keyword evidence="9" id="KW-0472">Membrane</keyword>
<keyword evidence="6 11" id="KW-0418">Kinase</keyword>
<evidence type="ECO:0000313" key="12">
    <source>
        <dbReference type="Proteomes" id="UP001500212"/>
    </source>
</evidence>
<dbReference type="SUPFAM" id="SSF55874">
    <property type="entry name" value="ATPase domain of HSP90 chaperone/DNA topoisomerase II/histidine kinase"/>
    <property type="match status" value="1"/>
</dbReference>
<evidence type="ECO:0000313" key="11">
    <source>
        <dbReference type="EMBL" id="GAA4604839.1"/>
    </source>
</evidence>
<dbReference type="InterPro" id="IPR036890">
    <property type="entry name" value="HATPase_C_sf"/>
</dbReference>
<accession>A0ABP8TH30</accession>
<keyword evidence="7" id="KW-0067">ATP-binding</keyword>
<evidence type="ECO:0000256" key="7">
    <source>
        <dbReference type="ARBA" id="ARBA00022840"/>
    </source>
</evidence>
<keyword evidence="9" id="KW-0812">Transmembrane</keyword>
<feature type="transmembrane region" description="Helical" evidence="9">
    <location>
        <begin position="94"/>
        <end position="111"/>
    </location>
</feature>
<keyword evidence="12" id="KW-1185">Reference proteome</keyword>
<feature type="transmembrane region" description="Helical" evidence="9">
    <location>
        <begin position="70"/>
        <end position="88"/>
    </location>
</feature>
<dbReference type="EC" id="2.7.13.3" evidence="2"/>
<dbReference type="InterPro" id="IPR055558">
    <property type="entry name" value="DUF7134"/>
</dbReference>
<dbReference type="Pfam" id="PF07730">
    <property type="entry name" value="HisKA_3"/>
    <property type="match status" value="1"/>
</dbReference>
<feature type="transmembrane region" description="Helical" evidence="9">
    <location>
        <begin position="116"/>
        <end position="131"/>
    </location>
</feature>
<evidence type="ECO:0000256" key="4">
    <source>
        <dbReference type="ARBA" id="ARBA00022679"/>
    </source>
</evidence>
<evidence type="ECO:0000256" key="5">
    <source>
        <dbReference type="ARBA" id="ARBA00022741"/>
    </source>
</evidence>
<evidence type="ECO:0000256" key="3">
    <source>
        <dbReference type="ARBA" id="ARBA00022553"/>
    </source>
</evidence>
<dbReference type="Pfam" id="PF23539">
    <property type="entry name" value="DUF7134"/>
    <property type="match status" value="1"/>
</dbReference>